<evidence type="ECO:0000313" key="3">
    <source>
        <dbReference type="EMBL" id="RFU84804.1"/>
    </source>
</evidence>
<proteinExistence type="inferred from homology"/>
<dbReference type="SUPFAM" id="SSF54909">
    <property type="entry name" value="Dimeric alpha+beta barrel"/>
    <property type="match status" value="1"/>
</dbReference>
<dbReference type="RefSeq" id="WP_128557570.1">
    <property type="nucleotide sequence ID" value="NZ_QUAK01000112.1"/>
</dbReference>
<comment type="caution">
    <text evidence="3">The sequence shown here is derived from an EMBL/GenBank/DDBJ whole genome shotgun (WGS) entry which is preliminary data.</text>
</comment>
<evidence type="ECO:0000259" key="2">
    <source>
        <dbReference type="Pfam" id="PF03795"/>
    </source>
</evidence>
<evidence type="ECO:0000313" key="4">
    <source>
        <dbReference type="Proteomes" id="UP000263094"/>
    </source>
</evidence>
<name>A0A372M1H1_9ACTN</name>
<reference evidence="3 4" key="1">
    <citation type="submission" date="2018-08" db="EMBL/GenBank/DDBJ databases">
        <title>Isolation, diversity and antifungal activity of Actinobacteria from wheat.</title>
        <authorList>
            <person name="Han C."/>
        </authorList>
    </citation>
    <scope>NUCLEOTIDE SEQUENCE [LARGE SCALE GENOMIC DNA]</scope>
    <source>
        <strain evidence="3 4">NEAU-YY421</strain>
    </source>
</reference>
<keyword evidence="4" id="KW-1185">Reference proteome</keyword>
<dbReference type="PANTHER" id="PTHR35174:SF3">
    <property type="entry name" value="BLL7171 PROTEIN"/>
    <property type="match status" value="1"/>
</dbReference>
<comment type="similarity">
    <text evidence="1">Belongs to the YciI family.</text>
</comment>
<evidence type="ECO:0000256" key="1">
    <source>
        <dbReference type="ARBA" id="ARBA00007689"/>
    </source>
</evidence>
<accession>A0A372M1H1</accession>
<dbReference type="AlphaFoldDB" id="A0A372M1H1"/>
<gene>
    <name evidence="3" type="ORF">DY218_20650</name>
</gene>
<dbReference type="OrthoDB" id="668782at2"/>
<feature type="domain" description="YCII-related" evidence="2">
    <location>
        <begin position="26"/>
        <end position="125"/>
    </location>
</feature>
<organism evidence="3 4">
    <name type="scientific">Streptomyces triticagri</name>
    <dbReference type="NCBI Taxonomy" id="2293568"/>
    <lineage>
        <taxon>Bacteria</taxon>
        <taxon>Bacillati</taxon>
        <taxon>Actinomycetota</taxon>
        <taxon>Actinomycetes</taxon>
        <taxon>Kitasatosporales</taxon>
        <taxon>Streptomycetaceae</taxon>
        <taxon>Streptomyces</taxon>
    </lineage>
</organism>
<protein>
    <recommendedName>
        <fullName evidence="2">YCII-related domain-containing protein</fullName>
    </recommendedName>
</protein>
<dbReference type="PANTHER" id="PTHR35174">
    <property type="entry name" value="BLL7171 PROTEIN-RELATED"/>
    <property type="match status" value="1"/>
</dbReference>
<dbReference type="EMBL" id="QUAK01000112">
    <property type="protein sequence ID" value="RFU84804.1"/>
    <property type="molecule type" value="Genomic_DNA"/>
</dbReference>
<dbReference type="InterPro" id="IPR005545">
    <property type="entry name" value="YCII"/>
</dbReference>
<dbReference type="InterPro" id="IPR011008">
    <property type="entry name" value="Dimeric_a/b-barrel"/>
</dbReference>
<sequence length="152" mass="16195">MKYLVMVLGSQADYEGMTGNPSPGSPAWNEQEMEAMFAHMSAINDDLAESGELVDAQGLGEPGKARYVTAGSDGKPVVTDGPYGEIKELLAGYWVLECESLDRVTEIAGRVAQCPVPEGSTEYPVVIREIQGGVDDPAAVADAEDRLKSTTR</sequence>
<dbReference type="Pfam" id="PF03795">
    <property type="entry name" value="YCII"/>
    <property type="match status" value="1"/>
</dbReference>
<dbReference type="Gene3D" id="3.30.70.1060">
    <property type="entry name" value="Dimeric alpha+beta barrel"/>
    <property type="match status" value="1"/>
</dbReference>
<dbReference type="Proteomes" id="UP000263094">
    <property type="component" value="Unassembled WGS sequence"/>
</dbReference>